<organism evidence="2">
    <name type="scientific">Arundo donax</name>
    <name type="common">Giant reed</name>
    <name type="synonym">Donax arundinaceus</name>
    <dbReference type="NCBI Taxonomy" id="35708"/>
    <lineage>
        <taxon>Eukaryota</taxon>
        <taxon>Viridiplantae</taxon>
        <taxon>Streptophyta</taxon>
        <taxon>Embryophyta</taxon>
        <taxon>Tracheophyta</taxon>
        <taxon>Spermatophyta</taxon>
        <taxon>Magnoliopsida</taxon>
        <taxon>Liliopsida</taxon>
        <taxon>Poales</taxon>
        <taxon>Poaceae</taxon>
        <taxon>PACMAD clade</taxon>
        <taxon>Arundinoideae</taxon>
        <taxon>Arundineae</taxon>
        <taxon>Arundo</taxon>
    </lineage>
</organism>
<evidence type="ECO:0000256" key="1">
    <source>
        <dbReference type="SAM" id="MobiDB-lite"/>
    </source>
</evidence>
<name>A0A0A8ZEC1_ARUDO</name>
<sequence length="24" mass="2574">MYGLDRLPGLLRLSSSPPACRSSP</sequence>
<dbReference type="EMBL" id="GBRH01260774">
    <property type="protein sequence ID" value="JAD37121.1"/>
    <property type="molecule type" value="Transcribed_RNA"/>
</dbReference>
<feature type="compositionally biased region" description="Low complexity" evidence="1">
    <location>
        <begin position="1"/>
        <end position="18"/>
    </location>
</feature>
<proteinExistence type="predicted"/>
<dbReference type="AlphaFoldDB" id="A0A0A8ZEC1"/>
<accession>A0A0A8ZEC1</accession>
<reference evidence="2" key="2">
    <citation type="journal article" date="2015" name="Data Brief">
        <title>Shoot transcriptome of the giant reed, Arundo donax.</title>
        <authorList>
            <person name="Barrero R.A."/>
            <person name="Guerrero F.D."/>
            <person name="Moolhuijzen P."/>
            <person name="Goolsby J.A."/>
            <person name="Tidwell J."/>
            <person name="Bellgard S.E."/>
            <person name="Bellgard M.I."/>
        </authorList>
    </citation>
    <scope>NUCLEOTIDE SEQUENCE</scope>
    <source>
        <tissue evidence="2">Shoot tissue taken approximately 20 cm above the soil surface</tissue>
    </source>
</reference>
<feature type="region of interest" description="Disordered" evidence="1">
    <location>
        <begin position="1"/>
        <end position="24"/>
    </location>
</feature>
<evidence type="ECO:0000313" key="2">
    <source>
        <dbReference type="EMBL" id="JAD37121.1"/>
    </source>
</evidence>
<protein>
    <submittedName>
        <fullName evidence="2">Uncharacterized protein</fullName>
    </submittedName>
</protein>
<reference evidence="2" key="1">
    <citation type="submission" date="2014-09" db="EMBL/GenBank/DDBJ databases">
        <authorList>
            <person name="Magalhaes I.L.F."/>
            <person name="Oliveira U."/>
            <person name="Santos F.R."/>
            <person name="Vidigal T.H.D.A."/>
            <person name="Brescovit A.D."/>
            <person name="Santos A.J."/>
        </authorList>
    </citation>
    <scope>NUCLEOTIDE SEQUENCE</scope>
    <source>
        <tissue evidence="2">Shoot tissue taken approximately 20 cm above the soil surface</tissue>
    </source>
</reference>